<dbReference type="Proteomes" id="UP000487649">
    <property type="component" value="Unassembled WGS sequence"/>
</dbReference>
<dbReference type="InterPro" id="IPR052155">
    <property type="entry name" value="Biofilm_reg_signaling"/>
</dbReference>
<dbReference type="SMART" id="SM00052">
    <property type="entry name" value="EAL"/>
    <property type="match status" value="1"/>
</dbReference>
<dbReference type="CDD" id="cd01948">
    <property type="entry name" value="EAL"/>
    <property type="match status" value="1"/>
</dbReference>
<dbReference type="AlphaFoldDB" id="A0A6I3NAU5"/>
<dbReference type="PROSITE" id="PS50887">
    <property type="entry name" value="GGDEF"/>
    <property type="match status" value="1"/>
</dbReference>
<dbReference type="EMBL" id="WMQE01000039">
    <property type="protein sequence ID" value="MTK22452.1"/>
    <property type="molecule type" value="Genomic_DNA"/>
</dbReference>
<dbReference type="InterPro" id="IPR035965">
    <property type="entry name" value="PAS-like_dom_sf"/>
</dbReference>
<dbReference type="PANTHER" id="PTHR44757:SF2">
    <property type="entry name" value="BIOFILM ARCHITECTURE MAINTENANCE PROTEIN MBAA"/>
    <property type="match status" value="1"/>
</dbReference>
<evidence type="ECO:0000259" key="1">
    <source>
        <dbReference type="PROSITE" id="PS50112"/>
    </source>
</evidence>
<dbReference type="SUPFAM" id="SSF55073">
    <property type="entry name" value="Nucleotide cyclase"/>
    <property type="match status" value="1"/>
</dbReference>
<evidence type="ECO:0000259" key="3">
    <source>
        <dbReference type="PROSITE" id="PS50883"/>
    </source>
</evidence>
<sequence length="785" mass="91153">MKQRDIQVLIISANHDIEKMLKKVSYEFLQQYALKFETHREIIIKEFDFIIIEDDKHALSHLKELKNCSLYDNKPVLIVVEKKKNLASFIEMGVHDYLVKPLHIEELKLKVKSYLRYISVLRESKNSQLQFDALLNNTPYMAWFKNTDSQYIKVNREFREHSGKDDDVIFGRDDSFVWDGKIGETCREYDLIVMNERRQIVFEEVIPGKKGYREFNIYKAPVVDELDEVIGTIGIARDVTELRNKDAKLQMILENIPFAICLKELDGTIIDVNSKFMEYYNKSRESIVGYKISELDKSFNAVIAYEDQTVIKEGCSQKFIRQFELRGEERIAEIYKAPVFDIANKMIGIVALMREVTEDIKTQEHIKRLAYTDFLTGLHNRRSLYKYIESEKAQLNLTVMFMDLDNFKKLNDSFGHHYGDEALLLISKKLISLCEDAFVARIGGDEFVVVWKNLNSETDLMNKINEILLEMKTEFSKGDKTNIISVSMGIVNSKGRDIDVDHLLLQGDLALYRAKEKGKNQFVIYTDDLEKERLFALELEMDLRDAIKNNEITLFYQPQYTCDKQLQGFEALFRWDNPKYQHVSIIDIIKMIEECRMIDEIGDYIIEHSCRFAKKVNEYSTKLLVVSMNISALQIMNHNFVDKFKSLIEKVGVSPSLIGIEITETVLMENMKENTKKLKALKALGVKISLDDFGTGYSSLNYLVHLPLSQVKIDQSFVRGMSQGEEFIRLVKLIVNIAHTLSLPVVAEGVEYEEDLKLLQSLKIDYIQGYYFSKPVCEEEALKLI</sequence>
<dbReference type="CDD" id="cd01949">
    <property type="entry name" value="GGDEF"/>
    <property type="match status" value="1"/>
</dbReference>
<evidence type="ECO:0000259" key="4">
    <source>
        <dbReference type="PROSITE" id="PS50887"/>
    </source>
</evidence>
<dbReference type="SUPFAM" id="SSF141868">
    <property type="entry name" value="EAL domain-like"/>
    <property type="match status" value="1"/>
</dbReference>
<dbReference type="Gene3D" id="3.40.50.2300">
    <property type="match status" value="1"/>
</dbReference>
<feature type="domain" description="EAL" evidence="3">
    <location>
        <begin position="536"/>
        <end position="785"/>
    </location>
</feature>
<dbReference type="InterPro" id="IPR001633">
    <property type="entry name" value="EAL_dom"/>
</dbReference>
<gene>
    <name evidence="6" type="ORF">GMA64_05355</name>
    <name evidence="5" type="ORF">GMA92_13620</name>
</gene>
<proteinExistence type="predicted"/>
<dbReference type="PROSITE" id="PS50883">
    <property type="entry name" value="EAL"/>
    <property type="match status" value="1"/>
</dbReference>
<dbReference type="NCBIfam" id="TIGR00254">
    <property type="entry name" value="GGDEF"/>
    <property type="match status" value="1"/>
</dbReference>
<dbReference type="InterPro" id="IPR000700">
    <property type="entry name" value="PAS-assoc_C"/>
</dbReference>
<dbReference type="InterPro" id="IPR035919">
    <property type="entry name" value="EAL_sf"/>
</dbReference>
<dbReference type="Gene3D" id="3.30.70.270">
    <property type="match status" value="1"/>
</dbReference>
<dbReference type="Gene3D" id="3.20.20.450">
    <property type="entry name" value="EAL domain"/>
    <property type="match status" value="1"/>
</dbReference>
<dbReference type="InterPro" id="IPR000014">
    <property type="entry name" value="PAS"/>
</dbReference>
<dbReference type="SUPFAM" id="SSF55785">
    <property type="entry name" value="PYP-like sensor domain (PAS domain)"/>
    <property type="match status" value="2"/>
</dbReference>
<dbReference type="InterPro" id="IPR000160">
    <property type="entry name" value="GGDEF_dom"/>
</dbReference>
<accession>A0A6I3NAU5</accession>
<feature type="domain" description="GGDEF" evidence="4">
    <location>
        <begin position="395"/>
        <end position="527"/>
    </location>
</feature>
<name>A0A6I3NAU5_9FIRM</name>
<dbReference type="NCBIfam" id="TIGR00229">
    <property type="entry name" value="sensory_box"/>
    <property type="match status" value="2"/>
</dbReference>
<dbReference type="PROSITE" id="PS50113">
    <property type="entry name" value="PAC"/>
    <property type="match status" value="1"/>
</dbReference>
<dbReference type="PANTHER" id="PTHR44757">
    <property type="entry name" value="DIGUANYLATE CYCLASE DGCP"/>
    <property type="match status" value="1"/>
</dbReference>
<dbReference type="SMART" id="SM00091">
    <property type="entry name" value="PAS"/>
    <property type="match status" value="2"/>
</dbReference>
<evidence type="ECO:0000313" key="7">
    <source>
        <dbReference type="Proteomes" id="UP000487649"/>
    </source>
</evidence>
<comment type="caution">
    <text evidence="6">The sequence shown here is derived from an EMBL/GenBank/DDBJ whole genome shotgun (WGS) entry which is preliminary data.</text>
</comment>
<dbReference type="InterPro" id="IPR043128">
    <property type="entry name" value="Rev_trsase/Diguanyl_cyclase"/>
</dbReference>
<dbReference type="Pfam" id="PF00990">
    <property type="entry name" value="GGDEF"/>
    <property type="match status" value="1"/>
</dbReference>
<evidence type="ECO:0000313" key="6">
    <source>
        <dbReference type="EMBL" id="MTL93945.1"/>
    </source>
</evidence>
<dbReference type="Gene3D" id="3.30.450.20">
    <property type="entry name" value="PAS domain"/>
    <property type="match status" value="2"/>
</dbReference>
<dbReference type="EMBL" id="WMQV01000008">
    <property type="protein sequence ID" value="MTL93945.1"/>
    <property type="molecule type" value="Genomic_DNA"/>
</dbReference>
<dbReference type="InterPro" id="IPR029787">
    <property type="entry name" value="Nucleotide_cyclase"/>
</dbReference>
<dbReference type="SUPFAM" id="SSF52172">
    <property type="entry name" value="CheY-like"/>
    <property type="match status" value="1"/>
</dbReference>
<evidence type="ECO:0000313" key="5">
    <source>
        <dbReference type="EMBL" id="MTK22452.1"/>
    </source>
</evidence>
<dbReference type="Pfam" id="PF00563">
    <property type="entry name" value="EAL"/>
    <property type="match status" value="1"/>
</dbReference>
<reference evidence="6 7" key="1">
    <citation type="journal article" date="2019" name="Nat. Med.">
        <title>A library of human gut bacterial isolates paired with longitudinal multiomics data enables mechanistic microbiome research.</title>
        <authorList>
            <person name="Poyet M."/>
            <person name="Groussin M."/>
            <person name="Gibbons S.M."/>
            <person name="Avila-Pacheco J."/>
            <person name="Jiang X."/>
            <person name="Kearney S.M."/>
            <person name="Perrotta A.R."/>
            <person name="Berdy B."/>
            <person name="Zhao S."/>
            <person name="Lieberman T.D."/>
            <person name="Swanson P.K."/>
            <person name="Smith M."/>
            <person name="Roesemann S."/>
            <person name="Alexander J.E."/>
            <person name="Rich S.A."/>
            <person name="Livny J."/>
            <person name="Vlamakis H."/>
            <person name="Clish C."/>
            <person name="Bullock K."/>
            <person name="Deik A."/>
            <person name="Scott J."/>
            <person name="Pierce K.A."/>
            <person name="Xavier R.J."/>
            <person name="Alm E.J."/>
        </authorList>
    </citation>
    <scope>NUCLEOTIDE SEQUENCE</scope>
    <source>
        <strain evidence="6">BIOML-A179</strain>
        <strain evidence="5 7">BIOML-A198</strain>
    </source>
</reference>
<evidence type="ECO:0000259" key="2">
    <source>
        <dbReference type="PROSITE" id="PS50113"/>
    </source>
</evidence>
<feature type="domain" description="PAC" evidence="2">
    <location>
        <begin position="196"/>
        <end position="251"/>
    </location>
</feature>
<protein>
    <submittedName>
        <fullName evidence="6">EAL domain-containing protein</fullName>
    </submittedName>
</protein>
<dbReference type="SMART" id="SM00267">
    <property type="entry name" value="GGDEF"/>
    <property type="match status" value="1"/>
</dbReference>
<dbReference type="RefSeq" id="WP_129821392.1">
    <property type="nucleotide sequence ID" value="NZ_JAMQUV010000054.1"/>
</dbReference>
<dbReference type="PROSITE" id="PS50112">
    <property type="entry name" value="PAS"/>
    <property type="match status" value="1"/>
</dbReference>
<dbReference type="Pfam" id="PF08448">
    <property type="entry name" value="PAS_4"/>
    <property type="match status" value="2"/>
</dbReference>
<dbReference type="InterPro" id="IPR011006">
    <property type="entry name" value="CheY-like_superfamily"/>
</dbReference>
<feature type="domain" description="PAS" evidence="1">
    <location>
        <begin position="245"/>
        <end position="289"/>
    </location>
</feature>
<organism evidence="6">
    <name type="scientific">Turicibacter sanguinis</name>
    <dbReference type="NCBI Taxonomy" id="154288"/>
    <lineage>
        <taxon>Bacteria</taxon>
        <taxon>Bacillati</taxon>
        <taxon>Bacillota</taxon>
        <taxon>Erysipelotrichia</taxon>
        <taxon>Erysipelotrichales</taxon>
        <taxon>Turicibacteraceae</taxon>
        <taxon>Turicibacter</taxon>
    </lineage>
</organism>
<dbReference type="InterPro" id="IPR013656">
    <property type="entry name" value="PAS_4"/>
</dbReference>